<feature type="compositionally biased region" description="Basic and acidic residues" evidence="1">
    <location>
        <begin position="415"/>
        <end position="432"/>
    </location>
</feature>
<dbReference type="CDD" id="cd14686">
    <property type="entry name" value="bZIP"/>
    <property type="match status" value="1"/>
</dbReference>
<evidence type="ECO:0000259" key="2">
    <source>
        <dbReference type="PROSITE" id="PS50217"/>
    </source>
</evidence>
<feature type="compositionally biased region" description="Basic and acidic residues" evidence="1">
    <location>
        <begin position="700"/>
        <end position="727"/>
    </location>
</feature>
<dbReference type="EMBL" id="JBBJCI010000080">
    <property type="protein sequence ID" value="KAK7249270.1"/>
    <property type="molecule type" value="Genomic_DNA"/>
</dbReference>
<reference evidence="3 4" key="1">
    <citation type="submission" date="2024-03" db="EMBL/GenBank/DDBJ databases">
        <title>Aureococcus anophagefferens CCMP1851 and Kratosvirus quantuckense: Draft genome of a second virus-susceptible host strain in the model system.</title>
        <authorList>
            <person name="Chase E."/>
            <person name="Truchon A.R."/>
            <person name="Schepens W."/>
            <person name="Wilhelm S.W."/>
        </authorList>
    </citation>
    <scope>NUCLEOTIDE SEQUENCE [LARGE SCALE GENOMIC DNA]</scope>
    <source>
        <strain evidence="3 4">CCMP1851</strain>
    </source>
</reference>
<gene>
    <name evidence="3" type="ORF">SO694_00047049</name>
</gene>
<feature type="region of interest" description="Disordered" evidence="1">
    <location>
        <begin position="569"/>
        <end position="784"/>
    </location>
</feature>
<feature type="region of interest" description="Disordered" evidence="1">
    <location>
        <begin position="392"/>
        <end position="434"/>
    </location>
</feature>
<sequence>MNEKLEKQSKIVPLVESGLETPLPLDPSTQAVGTPLPLDPPTRAVGARALPVAQVVAAIPGPKPQLVVAASPGPLGVHFKAGTAEIAELSPGSQLAGEVEIGDVLESVNGRPATAASLAARRGVLEENDDGETPRTLVFARPDRRFAVHAAPGSLGVVFAPGTTRVGRAPERGSVLGPARSQLFGFVDEGDALLSVNGRPAAAASPAEGGVLDEEDDGARARLLVFERGPKQRNELSPNVEFVVRAKPGPLGVVFKNRPIFGNGRCVDSVSSRSQLLNRVACWDELAFVNGKPATEESLAAARGILEEEDDGRTERVLVFRCLRATGAGPGLRGTAPPEGSGRLARRGDQSLFLGAPKPIPVSRGEDATMAATEDAAALTTNVDALEAAAAAPLPDESQIEASAEKSPPRSPRSRKADGDKPAPKPRRENGLRRGKWTVEEEAYANRLIHEFKLGLLPLTDGTTLRTFLSKLLNCDPMRISKKFVGSNCIGKQVFRRRQADMDRLTPDDIKRSRYELAELERRFLTRVAQSHRSAKSGGAGAKGVKGGDGKALGGGLMQAQQRPMLAPWLLPPPHAAAGAPTSAGAGAPSPSPRPTACPHGRRRAQQQPQRAAQQQQRAKQPPAAPAANGAAAAAGAAAAQPAAAAPPRAAPAQPAAAARRRNPPRRRRPPRAGRRRAGGAARAHRVAAAVAALASPHGRTRELTPEPEEPTAKRRSEPSAKRERPPHVSSSDEDSNGGAGAAEDLDPTTLEQQRKDVRRERNRQHARVSRERKRQKLEHLQEENDALRRQEAALMDQRDRINARLLRVEYENRALRAWIQNHAGDGAPPPPPAADDDEASRPVPDH</sequence>
<feature type="region of interest" description="Disordered" evidence="1">
    <location>
        <begin position="329"/>
        <end position="371"/>
    </location>
</feature>
<keyword evidence="4" id="KW-1185">Reference proteome</keyword>
<name>A0ABR1G7I5_AURAN</name>
<dbReference type="Proteomes" id="UP001363151">
    <property type="component" value="Unassembled WGS sequence"/>
</dbReference>
<feature type="compositionally biased region" description="Basic residues" evidence="1">
    <location>
        <begin position="659"/>
        <end position="686"/>
    </location>
</feature>
<feature type="region of interest" description="Disordered" evidence="1">
    <location>
        <begin position="529"/>
        <end position="556"/>
    </location>
</feature>
<proteinExistence type="predicted"/>
<feature type="domain" description="BZIP" evidence="2">
    <location>
        <begin position="753"/>
        <end position="816"/>
    </location>
</feature>
<accession>A0ABR1G7I5</accession>
<feature type="region of interest" description="Disordered" evidence="1">
    <location>
        <begin position="822"/>
        <end position="847"/>
    </location>
</feature>
<protein>
    <recommendedName>
        <fullName evidence="2">BZIP domain-containing protein</fullName>
    </recommendedName>
</protein>
<dbReference type="PANTHER" id="PTHR35213:SF5">
    <property type="entry name" value="RING-TYPE DOMAIN-CONTAINING PROTEIN"/>
    <property type="match status" value="1"/>
</dbReference>
<evidence type="ECO:0000313" key="3">
    <source>
        <dbReference type="EMBL" id="KAK7249270.1"/>
    </source>
</evidence>
<dbReference type="PROSITE" id="PS50217">
    <property type="entry name" value="BZIP"/>
    <property type="match status" value="1"/>
</dbReference>
<feature type="compositionally biased region" description="Basic residues" evidence="1">
    <location>
        <begin position="761"/>
        <end position="777"/>
    </location>
</feature>
<comment type="caution">
    <text evidence="3">The sequence shown here is derived from an EMBL/GenBank/DDBJ whole genome shotgun (WGS) entry which is preliminary data.</text>
</comment>
<evidence type="ECO:0000256" key="1">
    <source>
        <dbReference type="SAM" id="MobiDB-lite"/>
    </source>
</evidence>
<feature type="compositionally biased region" description="Low complexity" evidence="1">
    <location>
        <begin position="576"/>
        <end position="589"/>
    </location>
</feature>
<dbReference type="InterPro" id="IPR004827">
    <property type="entry name" value="bZIP"/>
</dbReference>
<feature type="compositionally biased region" description="Low complexity" evidence="1">
    <location>
        <begin position="606"/>
        <end position="658"/>
    </location>
</feature>
<evidence type="ECO:0000313" key="4">
    <source>
        <dbReference type="Proteomes" id="UP001363151"/>
    </source>
</evidence>
<feature type="compositionally biased region" description="Gly residues" evidence="1">
    <location>
        <begin position="538"/>
        <end position="556"/>
    </location>
</feature>
<organism evidence="3 4">
    <name type="scientific">Aureococcus anophagefferens</name>
    <name type="common">Harmful bloom alga</name>
    <dbReference type="NCBI Taxonomy" id="44056"/>
    <lineage>
        <taxon>Eukaryota</taxon>
        <taxon>Sar</taxon>
        <taxon>Stramenopiles</taxon>
        <taxon>Ochrophyta</taxon>
        <taxon>Pelagophyceae</taxon>
        <taxon>Pelagomonadales</taxon>
        <taxon>Pelagomonadaceae</taxon>
        <taxon>Aureococcus</taxon>
    </lineage>
</organism>
<dbReference type="PANTHER" id="PTHR35213">
    <property type="entry name" value="RING-TYPE DOMAIN-CONTAINING PROTEIN-RELATED"/>
    <property type="match status" value="1"/>
</dbReference>